<feature type="transmembrane region" description="Helical" evidence="2">
    <location>
        <begin position="12"/>
        <end position="34"/>
    </location>
</feature>
<feature type="transmembrane region" description="Helical" evidence="2">
    <location>
        <begin position="40"/>
        <end position="59"/>
    </location>
</feature>
<dbReference type="EMBL" id="CP009619">
    <property type="protein sequence ID" value="AIW22361.1"/>
    <property type="molecule type" value="Genomic_DNA"/>
</dbReference>
<geneLocation type="plasmid" evidence="3 4">
    <name>p380</name>
</geneLocation>
<feature type="region of interest" description="Disordered" evidence="1">
    <location>
        <begin position="63"/>
        <end position="84"/>
    </location>
</feature>
<dbReference type="AlphaFoldDB" id="A0AAN0SJC8"/>
<sequence>MFNYRTYMGVWYKSLLQLVMMFVFVHLCSVLLFGVKLFSFVGLIVALFVTVAIGSIGYLQKRSDKNRNEKNSEAKKSNYEQNKA</sequence>
<dbReference type="Proteomes" id="UP000030081">
    <property type="component" value="Plasmid p380"/>
</dbReference>
<evidence type="ECO:0000256" key="1">
    <source>
        <dbReference type="SAM" id="MobiDB-lite"/>
    </source>
</evidence>
<evidence type="ECO:0000313" key="4">
    <source>
        <dbReference type="Proteomes" id="UP000030081"/>
    </source>
</evidence>
<keyword evidence="2" id="KW-1133">Transmembrane helix</keyword>
<proteinExistence type="predicted"/>
<keyword evidence="2" id="KW-0472">Membrane</keyword>
<dbReference type="KEGG" id="vcy:IX92_25150"/>
<keyword evidence="2" id="KW-0812">Transmembrane</keyword>
<protein>
    <submittedName>
        <fullName evidence="3">Uncharacterized protein</fullName>
    </submittedName>
</protein>
<dbReference type="RefSeq" id="WP_043011172.1">
    <property type="nucleotide sequence ID" value="NZ_CP009619.1"/>
</dbReference>
<gene>
    <name evidence="3" type="ORF">IX92_25150</name>
</gene>
<name>A0AAN0SJC8_9VIBR</name>
<evidence type="ECO:0000256" key="2">
    <source>
        <dbReference type="SAM" id="Phobius"/>
    </source>
</evidence>
<evidence type="ECO:0000313" key="3">
    <source>
        <dbReference type="EMBL" id="AIW22361.1"/>
    </source>
</evidence>
<reference evidence="3 4" key="1">
    <citation type="submission" date="2014-10" db="EMBL/GenBank/DDBJ databases">
        <title>The Complete Genome Sequence for the Shellfish Pathogen Vibrio coralliilyticus RE98 Isolated from a Shellfish Hatchery.</title>
        <authorList>
            <person name="Richards G.P."/>
            <person name="Bono J.L."/>
            <person name="Watson M.A."/>
            <person name="Needleman D.S."/>
        </authorList>
    </citation>
    <scope>NUCLEOTIDE SEQUENCE [LARGE SCALE GENOMIC DNA]</scope>
    <source>
        <strain evidence="3 4">RE98</strain>
        <plasmid evidence="3 4">p380</plasmid>
    </source>
</reference>
<accession>A0AAN0SJC8</accession>
<organism evidence="3 4">
    <name type="scientific">Vibrio coralliilyticus</name>
    <dbReference type="NCBI Taxonomy" id="190893"/>
    <lineage>
        <taxon>Bacteria</taxon>
        <taxon>Pseudomonadati</taxon>
        <taxon>Pseudomonadota</taxon>
        <taxon>Gammaproteobacteria</taxon>
        <taxon>Vibrionales</taxon>
        <taxon>Vibrionaceae</taxon>
        <taxon>Vibrio</taxon>
    </lineage>
</organism>
<keyword evidence="4" id="KW-1185">Reference proteome</keyword>
<keyword evidence="3" id="KW-0614">Plasmid</keyword>